<proteinExistence type="predicted"/>
<dbReference type="AlphaFoldDB" id="A0A8S1YL27"/>
<protein>
    <submittedName>
        <fullName evidence="1">Uncharacterized protein</fullName>
    </submittedName>
</protein>
<evidence type="ECO:0000313" key="1">
    <source>
        <dbReference type="EMBL" id="CAD8215085.1"/>
    </source>
</evidence>
<name>A0A8S1YL27_PAROT</name>
<comment type="caution">
    <text evidence="1">The sequence shown here is derived from an EMBL/GenBank/DDBJ whole genome shotgun (WGS) entry which is preliminary data.</text>
</comment>
<accession>A0A8S1YL27</accession>
<reference evidence="1" key="1">
    <citation type="submission" date="2021-01" db="EMBL/GenBank/DDBJ databases">
        <authorList>
            <consortium name="Genoscope - CEA"/>
            <person name="William W."/>
        </authorList>
    </citation>
    <scope>NUCLEOTIDE SEQUENCE</scope>
</reference>
<gene>
    <name evidence="1" type="ORF">POCTA_138.1.T2030008</name>
</gene>
<dbReference type="EMBL" id="CAJJDP010000207">
    <property type="protein sequence ID" value="CAD8215085.1"/>
    <property type="molecule type" value="Genomic_DNA"/>
</dbReference>
<dbReference type="Proteomes" id="UP000683925">
    <property type="component" value="Unassembled WGS sequence"/>
</dbReference>
<evidence type="ECO:0000313" key="2">
    <source>
        <dbReference type="Proteomes" id="UP000683925"/>
    </source>
</evidence>
<keyword evidence="2" id="KW-1185">Reference proteome</keyword>
<sequence length="72" mass="8729">MELFKRTQMKYRLPLSGRIFRRMNCRRIIVQGHLMIFQWTFGDALNNIVQSRLSKIKTQPEYAIFFDMSNEN</sequence>
<organism evidence="1 2">
    <name type="scientific">Paramecium octaurelia</name>
    <dbReference type="NCBI Taxonomy" id="43137"/>
    <lineage>
        <taxon>Eukaryota</taxon>
        <taxon>Sar</taxon>
        <taxon>Alveolata</taxon>
        <taxon>Ciliophora</taxon>
        <taxon>Intramacronucleata</taxon>
        <taxon>Oligohymenophorea</taxon>
        <taxon>Peniculida</taxon>
        <taxon>Parameciidae</taxon>
        <taxon>Paramecium</taxon>
    </lineage>
</organism>